<name>A0AAW2H1X4_9HYME</name>
<accession>A0AAW2H1X4</accession>
<proteinExistence type="predicted"/>
<evidence type="ECO:0000313" key="1">
    <source>
        <dbReference type="EMBL" id="KAL0133571.1"/>
    </source>
</evidence>
<dbReference type="AlphaFoldDB" id="A0AAW2H1X4"/>
<keyword evidence="2" id="KW-1185">Reference proteome</keyword>
<sequence length="161" mass="18598">MIRAKVVPFLIIATSFKHTTYGKRELFVLHENLSLRTPPENKRERERERKKKEKIMRANNTLWSAYRCSSLINAARRRGSFSAPVVKIDRKVDRPPPRHQSGTGNLLLVSITRSSIANVNGSHFQLLSLKSPQDLRSCNATVFETFIIILRRLLKFQNRSL</sequence>
<reference evidence="1 2" key="1">
    <citation type="submission" date="2023-03" db="EMBL/GenBank/DDBJ databases">
        <title>High recombination rates correlate with genetic variation in Cardiocondyla obscurior ants.</title>
        <authorList>
            <person name="Errbii M."/>
        </authorList>
    </citation>
    <scope>NUCLEOTIDE SEQUENCE [LARGE SCALE GENOMIC DNA]</scope>
    <source>
        <strain evidence="1">Alpha-2009</strain>
        <tissue evidence="1">Whole body</tissue>
    </source>
</reference>
<protein>
    <submittedName>
        <fullName evidence="1">Uncharacterized protein</fullName>
    </submittedName>
</protein>
<comment type="caution">
    <text evidence="1">The sequence shown here is derived from an EMBL/GenBank/DDBJ whole genome shotgun (WGS) entry which is preliminary data.</text>
</comment>
<gene>
    <name evidence="1" type="ORF">PUN28_000954</name>
</gene>
<organism evidence="1 2">
    <name type="scientific">Cardiocondyla obscurior</name>
    <dbReference type="NCBI Taxonomy" id="286306"/>
    <lineage>
        <taxon>Eukaryota</taxon>
        <taxon>Metazoa</taxon>
        <taxon>Ecdysozoa</taxon>
        <taxon>Arthropoda</taxon>
        <taxon>Hexapoda</taxon>
        <taxon>Insecta</taxon>
        <taxon>Pterygota</taxon>
        <taxon>Neoptera</taxon>
        <taxon>Endopterygota</taxon>
        <taxon>Hymenoptera</taxon>
        <taxon>Apocrita</taxon>
        <taxon>Aculeata</taxon>
        <taxon>Formicoidea</taxon>
        <taxon>Formicidae</taxon>
        <taxon>Myrmicinae</taxon>
        <taxon>Cardiocondyla</taxon>
    </lineage>
</organism>
<dbReference type="EMBL" id="JADYXP020000001">
    <property type="protein sequence ID" value="KAL0133571.1"/>
    <property type="molecule type" value="Genomic_DNA"/>
</dbReference>
<dbReference type="Proteomes" id="UP001430953">
    <property type="component" value="Unassembled WGS sequence"/>
</dbReference>
<evidence type="ECO:0000313" key="2">
    <source>
        <dbReference type="Proteomes" id="UP001430953"/>
    </source>
</evidence>